<feature type="chain" id="PRO_5012607545" description="DUF1907 domain-containing protein" evidence="7">
    <location>
        <begin position="21"/>
        <end position="396"/>
    </location>
</feature>
<keyword evidence="5" id="KW-0862">Zinc</keyword>
<protein>
    <recommendedName>
        <fullName evidence="8">DUF1907 domain-containing protein</fullName>
    </recommendedName>
</protein>
<dbReference type="SMART" id="SM01168">
    <property type="entry name" value="DUF1907"/>
    <property type="match status" value="1"/>
</dbReference>
<dbReference type="STRING" id="7102.A0A2A4J2U6"/>
<dbReference type="AlphaFoldDB" id="A0A2A4J2U6"/>
<dbReference type="PANTHER" id="PTHR13204">
    <property type="entry name" value="PTD012 PROTEIN"/>
    <property type="match status" value="1"/>
</dbReference>
<proteinExistence type="predicted"/>
<evidence type="ECO:0000256" key="6">
    <source>
        <dbReference type="ARBA" id="ARBA00023242"/>
    </source>
</evidence>
<sequence>MYHVNIILACSLAVAVNAAALNVPSNNMASVDYKKVPIKEKPLFQPPLQEIVDVLSAGLTSTFETVNVSAEDSPDLTRSPYNLTSPGLTGNARLVEIGGPPYLLPLVQRDKLYDLAALAQHLQRDPALVAGAGAGPWPHIGVNCEGIINLSIRNGTVDQGTRIVSVEPVGAAKGSSRYLQRQLPSSETRTALLGNYLLSEGKPGKGTRIVSVEPVGAAKGSSRYLQRLLPSSETRTALLGNYLLSEGKPGKVIKVVAKKRIGPSNFITAIRETLKNHYGDKIVGLGGMFLLRAGKVKFHVMPDFSSSALCTDDDVDSWLHYFEMSAPITHVGTLVTGDHGLDLRVQHFHGFSQHGDGGHYHYDTTPEAVEYEGYFALASHIIRVDAPDQTHAVGRD</sequence>
<dbReference type="Pfam" id="PF08925">
    <property type="entry name" value="DUF1907"/>
    <property type="match status" value="2"/>
</dbReference>
<dbReference type="SUPFAM" id="SSF117856">
    <property type="entry name" value="AF0104/ALDC/Ptd012-like"/>
    <property type="match status" value="2"/>
</dbReference>
<feature type="signal peptide" evidence="7">
    <location>
        <begin position="1"/>
        <end position="20"/>
    </location>
</feature>
<dbReference type="GO" id="GO:0005634">
    <property type="term" value="C:nucleus"/>
    <property type="evidence" value="ECO:0007669"/>
    <property type="project" value="UniProtKB-SubCell"/>
</dbReference>
<evidence type="ECO:0000259" key="8">
    <source>
        <dbReference type="SMART" id="SM01168"/>
    </source>
</evidence>
<keyword evidence="7" id="KW-0732">Signal</keyword>
<comment type="caution">
    <text evidence="9">The sequence shown here is derived from an EMBL/GenBank/DDBJ whole genome shotgun (WGS) entry which is preliminary data.</text>
</comment>
<name>A0A2A4J2U6_HELVI</name>
<evidence type="ECO:0000256" key="2">
    <source>
        <dbReference type="ARBA" id="ARBA00011245"/>
    </source>
</evidence>
<gene>
    <name evidence="9" type="ORF">B5V51_8324</name>
</gene>
<keyword evidence="4" id="KW-0378">Hydrolase</keyword>
<dbReference type="InterPro" id="IPR015021">
    <property type="entry name" value="C11orf54_DUF1907"/>
</dbReference>
<keyword evidence="3" id="KW-0479">Metal-binding</keyword>
<dbReference type="GO" id="GO:0016788">
    <property type="term" value="F:hydrolase activity, acting on ester bonds"/>
    <property type="evidence" value="ECO:0007669"/>
    <property type="project" value="TreeGrafter"/>
</dbReference>
<evidence type="ECO:0000256" key="1">
    <source>
        <dbReference type="ARBA" id="ARBA00004123"/>
    </source>
</evidence>
<evidence type="ECO:0000256" key="5">
    <source>
        <dbReference type="ARBA" id="ARBA00022833"/>
    </source>
</evidence>
<evidence type="ECO:0000256" key="7">
    <source>
        <dbReference type="SAM" id="SignalP"/>
    </source>
</evidence>
<dbReference type="PANTHER" id="PTHR13204:SF1">
    <property type="entry name" value="ESTER HYDROLASE C11ORF54"/>
    <property type="match status" value="1"/>
</dbReference>
<comment type="subcellular location">
    <subcellularLocation>
        <location evidence="1">Nucleus</location>
    </subcellularLocation>
</comment>
<reference evidence="9" key="1">
    <citation type="submission" date="2017-09" db="EMBL/GenBank/DDBJ databases">
        <title>Contemporary evolution of a Lepidopteran species, Heliothis virescens, in response to modern agricultural practices.</title>
        <authorList>
            <person name="Fritz M.L."/>
            <person name="Deyonke A.M."/>
            <person name="Papanicolaou A."/>
            <person name="Micinski S."/>
            <person name="Westbrook J."/>
            <person name="Gould F."/>
        </authorList>
    </citation>
    <scope>NUCLEOTIDE SEQUENCE [LARGE SCALE GENOMIC DNA]</scope>
    <source>
        <strain evidence="9">HvINT-</strain>
        <tissue evidence="9">Whole body</tissue>
    </source>
</reference>
<evidence type="ECO:0000256" key="4">
    <source>
        <dbReference type="ARBA" id="ARBA00022801"/>
    </source>
</evidence>
<dbReference type="CDD" id="cd17298">
    <property type="entry name" value="DUF1907"/>
    <property type="match status" value="1"/>
</dbReference>
<dbReference type="GO" id="GO:0008270">
    <property type="term" value="F:zinc ion binding"/>
    <property type="evidence" value="ECO:0007669"/>
    <property type="project" value="TreeGrafter"/>
</dbReference>
<keyword evidence="6" id="KW-0539">Nucleus</keyword>
<evidence type="ECO:0000256" key="3">
    <source>
        <dbReference type="ARBA" id="ARBA00022723"/>
    </source>
</evidence>
<accession>A0A2A4J2U6</accession>
<feature type="domain" description="DUF1907" evidence="8">
    <location>
        <begin position="54"/>
        <end position="384"/>
    </location>
</feature>
<comment type="subunit">
    <text evidence="2">Monomer.</text>
</comment>
<dbReference type="EMBL" id="NWSH01003638">
    <property type="protein sequence ID" value="PCG66008.1"/>
    <property type="molecule type" value="Genomic_DNA"/>
</dbReference>
<organism evidence="9">
    <name type="scientific">Heliothis virescens</name>
    <name type="common">Tobacco budworm moth</name>
    <dbReference type="NCBI Taxonomy" id="7102"/>
    <lineage>
        <taxon>Eukaryota</taxon>
        <taxon>Metazoa</taxon>
        <taxon>Ecdysozoa</taxon>
        <taxon>Arthropoda</taxon>
        <taxon>Hexapoda</taxon>
        <taxon>Insecta</taxon>
        <taxon>Pterygota</taxon>
        <taxon>Neoptera</taxon>
        <taxon>Endopterygota</taxon>
        <taxon>Lepidoptera</taxon>
        <taxon>Glossata</taxon>
        <taxon>Ditrysia</taxon>
        <taxon>Noctuoidea</taxon>
        <taxon>Noctuidae</taxon>
        <taxon>Heliothinae</taxon>
        <taxon>Heliothis</taxon>
    </lineage>
</organism>
<evidence type="ECO:0000313" key="9">
    <source>
        <dbReference type="EMBL" id="PCG66008.1"/>
    </source>
</evidence>